<sequence length="196" mass="22786">LGREIPTAFDRDVCKSSESNTEAFLESLRSLPEDLKDHIEWVKENIKKMQKTNKVYYDRRHIPHPFKTGDKVMVKNHSRSDKAAHKIQKLLRKWIGPFLLGEKADDNDNTFEILTIPEGKAVGRREVKDLKPFVQRKTVKRKLVVSLRVEDIDNTIEPNEDSEEPAQTSRRGKERLDYRTLAGHKSRKRAASCPRK</sequence>
<dbReference type="Proteomes" id="UP001642540">
    <property type="component" value="Unassembled WGS sequence"/>
</dbReference>
<reference evidence="2 3" key="1">
    <citation type="submission" date="2024-08" db="EMBL/GenBank/DDBJ databases">
        <authorList>
            <person name="Cucini C."/>
            <person name="Frati F."/>
        </authorList>
    </citation>
    <scope>NUCLEOTIDE SEQUENCE [LARGE SCALE GENOMIC DNA]</scope>
</reference>
<keyword evidence="3" id="KW-1185">Reference proteome</keyword>
<feature type="compositionally biased region" description="Acidic residues" evidence="1">
    <location>
        <begin position="154"/>
        <end position="164"/>
    </location>
</feature>
<dbReference type="EMBL" id="CAXLJM020000177">
    <property type="protein sequence ID" value="CAL8148776.1"/>
    <property type="molecule type" value="Genomic_DNA"/>
</dbReference>
<feature type="region of interest" description="Disordered" evidence="1">
    <location>
        <begin position="154"/>
        <end position="196"/>
    </location>
</feature>
<feature type="compositionally biased region" description="Basic residues" evidence="1">
    <location>
        <begin position="182"/>
        <end position="196"/>
    </location>
</feature>
<accession>A0ABP1SB11</accession>
<comment type="caution">
    <text evidence="2">The sequence shown here is derived from an EMBL/GenBank/DDBJ whole genome shotgun (WGS) entry which is preliminary data.</text>
</comment>
<evidence type="ECO:0000313" key="2">
    <source>
        <dbReference type="EMBL" id="CAL8148776.1"/>
    </source>
</evidence>
<organism evidence="2 3">
    <name type="scientific">Orchesella dallaii</name>
    <dbReference type="NCBI Taxonomy" id="48710"/>
    <lineage>
        <taxon>Eukaryota</taxon>
        <taxon>Metazoa</taxon>
        <taxon>Ecdysozoa</taxon>
        <taxon>Arthropoda</taxon>
        <taxon>Hexapoda</taxon>
        <taxon>Collembola</taxon>
        <taxon>Entomobryomorpha</taxon>
        <taxon>Entomobryoidea</taxon>
        <taxon>Orchesellidae</taxon>
        <taxon>Orchesellinae</taxon>
        <taxon>Orchesella</taxon>
    </lineage>
</organism>
<protein>
    <submittedName>
        <fullName evidence="2">Uncharacterized protein</fullName>
    </submittedName>
</protein>
<proteinExistence type="predicted"/>
<feature type="non-terminal residue" evidence="2">
    <location>
        <position position="1"/>
    </location>
</feature>
<evidence type="ECO:0000256" key="1">
    <source>
        <dbReference type="SAM" id="MobiDB-lite"/>
    </source>
</evidence>
<evidence type="ECO:0000313" key="3">
    <source>
        <dbReference type="Proteomes" id="UP001642540"/>
    </source>
</evidence>
<gene>
    <name evidence="2" type="ORF">ODALV1_LOCUS31528</name>
</gene>
<name>A0ABP1SB11_9HEXA</name>